<sequence>MIAVNLDLPSNIPRYWIPPPYVLWHCQLAWGKRIVLTLGLSLILHVNIIVPKVSGFMGSILWLAAGKYISECSKQKRLKYFTLVILDDLHAVISI</sequence>
<proteinExistence type="predicted"/>
<organism evidence="1 2">
    <name type="scientific">Stylonychia lemnae</name>
    <name type="common">Ciliate</name>
    <dbReference type="NCBI Taxonomy" id="5949"/>
    <lineage>
        <taxon>Eukaryota</taxon>
        <taxon>Sar</taxon>
        <taxon>Alveolata</taxon>
        <taxon>Ciliophora</taxon>
        <taxon>Intramacronucleata</taxon>
        <taxon>Spirotrichea</taxon>
        <taxon>Stichotrichia</taxon>
        <taxon>Sporadotrichida</taxon>
        <taxon>Oxytrichidae</taxon>
        <taxon>Stylonychinae</taxon>
        <taxon>Stylonychia</taxon>
    </lineage>
</organism>
<evidence type="ECO:0000313" key="1">
    <source>
        <dbReference type="EMBL" id="CDW86130.1"/>
    </source>
</evidence>
<keyword evidence="2" id="KW-1185">Reference proteome</keyword>
<dbReference type="InParanoid" id="A0A078AUQ1"/>
<reference evidence="1 2" key="1">
    <citation type="submission" date="2014-06" db="EMBL/GenBank/DDBJ databases">
        <authorList>
            <person name="Swart Estienne"/>
        </authorList>
    </citation>
    <scope>NUCLEOTIDE SEQUENCE [LARGE SCALE GENOMIC DNA]</scope>
    <source>
        <strain evidence="1 2">130c</strain>
    </source>
</reference>
<protein>
    <submittedName>
        <fullName evidence="1">Uncharacterized protein</fullName>
    </submittedName>
</protein>
<evidence type="ECO:0000313" key="2">
    <source>
        <dbReference type="Proteomes" id="UP000039865"/>
    </source>
</evidence>
<dbReference type="Proteomes" id="UP000039865">
    <property type="component" value="Unassembled WGS sequence"/>
</dbReference>
<name>A0A078AUQ1_STYLE</name>
<gene>
    <name evidence="1" type="primary">Contig13355.g14250</name>
    <name evidence="1" type="ORF">STYLEM_15221</name>
</gene>
<accession>A0A078AUQ1</accession>
<dbReference type="OrthoDB" id="78663at2759"/>
<dbReference type="EMBL" id="CCKQ01014375">
    <property type="protein sequence ID" value="CDW86130.1"/>
    <property type="molecule type" value="Genomic_DNA"/>
</dbReference>
<dbReference type="AlphaFoldDB" id="A0A078AUQ1"/>